<evidence type="ECO:0000313" key="2">
    <source>
        <dbReference type="EMBL" id="KAK7137446.1"/>
    </source>
</evidence>
<reference evidence="2 3" key="1">
    <citation type="submission" date="2024-02" db="EMBL/GenBank/DDBJ databases">
        <title>Chromosome-level genome assembly of the Eurasian Minnow (Phoxinus phoxinus).</title>
        <authorList>
            <person name="Oriowo T.O."/>
            <person name="Martin S."/>
            <person name="Stange M."/>
            <person name="Chrysostomakis Y."/>
            <person name="Brown T."/>
            <person name="Winkler S."/>
            <person name="Kukowka S."/>
            <person name="Myers E.W."/>
            <person name="Bohne A."/>
        </authorList>
    </citation>
    <scope>NUCLEOTIDE SEQUENCE [LARGE SCALE GENOMIC DNA]</scope>
    <source>
        <strain evidence="2">ZFMK-TIS-60720</strain>
        <tissue evidence="2">Whole Organism</tissue>
    </source>
</reference>
<organism evidence="2 3">
    <name type="scientific">Phoxinus phoxinus</name>
    <name type="common">Eurasian minnow</name>
    <dbReference type="NCBI Taxonomy" id="58324"/>
    <lineage>
        <taxon>Eukaryota</taxon>
        <taxon>Metazoa</taxon>
        <taxon>Chordata</taxon>
        <taxon>Craniata</taxon>
        <taxon>Vertebrata</taxon>
        <taxon>Euteleostomi</taxon>
        <taxon>Actinopterygii</taxon>
        <taxon>Neopterygii</taxon>
        <taxon>Teleostei</taxon>
        <taxon>Ostariophysi</taxon>
        <taxon>Cypriniformes</taxon>
        <taxon>Leuciscidae</taxon>
        <taxon>Phoxininae</taxon>
        <taxon>Phoxinus</taxon>
    </lineage>
</organism>
<keyword evidence="3" id="KW-1185">Reference proteome</keyword>
<accession>A0AAN9GXK0</accession>
<dbReference type="Proteomes" id="UP001364617">
    <property type="component" value="Unassembled WGS sequence"/>
</dbReference>
<gene>
    <name evidence="2" type="ORF">R3I93_017515</name>
</gene>
<proteinExistence type="predicted"/>
<comment type="caution">
    <text evidence="2">The sequence shown here is derived from an EMBL/GenBank/DDBJ whole genome shotgun (WGS) entry which is preliminary data.</text>
</comment>
<evidence type="ECO:0000313" key="3">
    <source>
        <dbReference type="Proteomes" id="UP001364617"/>
    </source>
</evidence>
<name>A0AAN9GXK0_9TELE</name>
<dbReference type="EMBL" id="JAYKXH010000018">
    <property type="protein sequence ID" value="KAK7137446.1"/>
    <property type="molecule type" value="Genomic_DNA"/>
</dbReference>
<feature type="region of interest" description="Disordered" evidence="1">
    <location>
        <begin position="167"/>
        <end position="187"/>
    </location>
</feature>
<dbReference type="AlphaFoldDB" id="A0AAN9GXK0"/>
<evidence type="ECO:0000256" key="1">
    <source>
        <dbReference type="SAM" id="MobiDB-lite"/>
    </source>
</evidence>
<sequence length="187" mass="20152">MESYLNIYGDEKPKVFSDIMLISDDEDILHPAVGESVTKRMDAVDRILDTLASRITAMEAVVCNMVASSEASTPTRRAHGLLSRAEALSSTQVTDVGRDIEIFLDLQSAASRSQIGPSQLAVLTTATSFESSSDQTPELDEELSSTQVSDVGRDTEISLDLQSLPLAQAGSSGLQRQPPAMHKRKLA</sequence>
<protein>
    <submittedName>
        <fullName evidence="2">Uncharacterized protein</fullName>
    </submittedName>
</protein>
<feature type="region of interest" description="Disordered" evidence="1">
    <location>
        <begin position="129"/>
        <end position="154"/>
    </location>
</feature>